<dbReference type="InterPro" id="IPR007172">
    <property type="entry name" value="DUF374"/>
</dbReference>
<protein>
    <submittedName>
        <fullName evidence="2">DUF374 domain-containing protein</fullName>
    </submittedName>
</protein>
<evidence type="ECO:0000259" key="1">
    <source>
        <dbReference type="Pfam" id="PF04028"/>
    </source>
</evidence>
<proteinExistence type="predicted"/>
<evidence type="ECO:0000313" key="3">
    <source>
        <dbReference type="Proteomes" id="UP000619838"/>
    </source>
</evidence>
<reference evidence="2 3" key="1">
    <citation type="journal article" date="2020" name="Microorganisms">
        <title>Simultaneous Genome Sequencing of Prosthecochloris ethylica and Desulfuromonas acetoxidans within a Syntrophic Mixture Reveals Unique Pili and Protein Interactions.</title>
        <authorList>
            <person name="Kyndt J.A."/>
            <person name="Van Beeumen J.J."/>
            <person name="Meyer T.E."/>
        </authorList>
    </citation>
    <scope>NUCLEOTIDE SEQUENCE [LARGE SCALE GENOMIC DNA]</scope>
    <source>
        <strain evidence="2 3">N3</strain>
    </source>
</reference>
<name>A0ABR9XQ70_9CHLB</name>
<sequence length="210" mass="23410">MNRQASKQLLAVLSRYLLPGLLRLLCATLKTSVNITTPLPRKGHGMILAFWHGNMLNGWMLARTLTTDRSTAAVVSLSDDGRILAEALRGLGFSLIRGSSSRGGGSVRDSMLHHLDNGGVIAITPDGPRGPRHRFKYGTLELASRHAIPLLFARIHCHRSWKLNSWDRFEIPRPFSRVDMTVEQLDLPPLHNRTDTRKCEEQLAATYATP</sequence>
<organism evidence="2 3">
    <name type="scientific">Prosthecochloris ethylica</name>
    <dbReference type="NCBI Taxonomy" id="2743976"/>
    <lineage>
        <taxon>Bacteria</taxon>
        <taxon>Pseudomonadati</taxon>
        <taxon>Chlorobiota</taxon>
        <taxon>Chlorobiia</taxon>
        <taxon>Chlorobiales</taxon>
        <taxon>Chlorobiaceae</taxon>
        <taxon>Prosthecochloris</taxon>
    </lineage>
</organism>
<feature type="domain" description="DUF374" evidence="1">
    <location>
        <begin position="68"/>
        <end position="132"/>
    </location>
</feature>
<accession>A0ABR9XQ70</accession>
<dbReference type="RefSeq" id="WP_175187271.1">
    <property type="nucleotide sequence ID" value="NZ_JABVZQ010000006.1"/>
</dbReference>
<keyword evidence="3" id="KW-1185">Reference proteome</keyword>
<dbReference type="Proteomes" id="UP000619838">
    <property type="component" value="Unassembled WGS sequence"/>
</dbReference>
<comment type="caution">
    <text evidence="2">The sequence shown here is derived from an EMBL/GenBank/DDBJ whole genome shotgun (WGS) entry which is preliminary data.</text>
</comment>
<evidence type="ECO:0000313" key="2">
    <source>
        <dbReference type="EMBL" id="MBF0636140.1"/>
    </source>
</evidence>
<gene>
    <name evidence="2" type="ORF">INT08_02945</name>
</gene>
<dbReference type="Pfam" id="PF04028">
    <property type="entry name" value="DUF374"/>
    <property type="match status" value="1"/>
</dbReference>
<dbReference type="EMBL" id="JADGII010000003">
    <property type="protein sequence ID" value="MBF0636140.1"/>
    <property type="molecule type" value="Genomic_DNA"/>
</dbReference>